<name>A0ABV7SW73_9SPHN</name>
<proteinExistence type="predicted"/>
<organism evidence="1 2">
    <name type="scientific">Sphingomonas hylomeconis</name>
    <dbReference type="NCBI Taxonomy" id="1395958"/>
    <lineage>
        <taxon>Bacteria</taxon>
        <taxon>Pseudomonadati</taxon>
        <taxon>Pseudomonadota</taxon>
        <taxon>Alphaproteobacteria</taxon>
        <taxon>Sphingomonadales</taxon>
        <taxon>Sphingomonadaceae</taxon>
        <taxon>Sphingomonas</taxon>
    </lineage>
</organism>
<sequence>MVARVLRKKCDGRFCCIAATLSVCEMNENRDFGGDTLREASPTNEPTLGRAAVMHPVPTLYVTNQPARAVTF</sequence>
<reference evidence="2" key="1">
    <citation type="journal article" date="2019" name="Int. J. Syst. Evol. Microbiol.">
        <title>The Global Catalogue of Microorganisms (GCM) 10K type strain sequencing project: providing services to taxonomists for standard genome sequencing and annotation.</title>
        <authorList>
            <consortium name="The Broad Institute Genomics Platform"/>
            <consortium name="The Broad Institute Genome Sequencing Center for Infectious Disease"/>
            <person name="Wu L."/>
            <person name="Ma J."/>
        </authorList>
    </citation>
    <scope>NUCLEOTIDE SEQUENCE [LARGE SCALE GENOMIC DNA]</scope>
    <source>
        <strain evidence="2">KCTC 42739</strain>
    </source>
</reference>
<gene>
    <name evidence="1" type="ORF">ACFONA_09055</name>
</gene>
<accession>A0ABV7SW73</accession>
<comment type="caution">
    <text evidence="1">The sequence shown here is derived from an EMBL/GenBank/DDBJ whole genome shotgun (WGS) entry which is preliminary data.</text>
</comment>
<evidence type="ECO:0000313" key="1">
    <source>
        <dbReference type="EMBL" id="MFC3580309.1"/>
    </source>
</evidence>
<dbReference type="EMBL" id="JBHRXP010000003">
    <property type="protein sequence ID" value="MFC3580309.1"/>
    <property type="molecule type" value="Genomic_DNA"/>
</dbReference>
<dbReference type="RefSeq" id="WP_261295796.1">
    <property type="nucleotide sequence ID" value="NZ_JANQBK010000019.1"/>
</dbReference>
<evidence type="ECO:0000313" key="2">
    <source>
        <dbReference type="Proteomes" id="UP001595713"/>
    </source>
</evidence>
<keyword evidence="2" id="KW-1185">Reference proteome</keyword>
<dbReference type="Proteomes" id="UP001595713">
    <property type="component" value="Unassembled WGS sequence"/>
</dbReference>
<protein>
    <submittedName>
        <fullName evidence="1">Uncharacterized protein</fullName>
    </submittedName>
</protein>